<dbReference type="GO" id="GO:0009002">
    <property type="term" value="F:serine-type D-Ala-D-Ala carboxypeptidase activity"/>
    <property type="evidence" value="ECO:0007669"/>
    <property type="project" value="InterPro"/>
</dbReference>
<dbReference type="GO" id="GO:0008360">
    <property type="term" value="P:regulation of cell shape"/>
    <property type="evidence" value="ECO:0007669"/>
    <property type="project" value="UniProtKB-KW"/>
</dbReference>
<evidence type="ECO:0000256" key="10">
    <source>
        <dbReference type="SAM" id="MobiDB-lite"/>
    </source>
</evidence>
<dbReference type="PROSITE" id="PS51724">
    <property type="entry name" value="SPOR"/>
    <property type="match status" value="1"/>
</dbReference>
<dbReference type="PANTHER" id="PTHR21581:SF6">
    <property type="entry name" value="TRAFFICKING PROTEIN PARTICLE COMPLEX SUBUNIT 12"/>
    <property type="match status" value="1"/>
</dbReference>
<organism evidence="12 13">
    <name type="scientific">Methylocystis bryophila</name>
    <dbReference type="NCBI Taxonomy" id="655015"/>
    <lineage>
        <taxon>Bacteria</taxon>
        <taxon>Pseudomonadati</taxon>
        <taxon>Pseudomonadota</taxon>
        <taxon>Alphaproteobacteria</taxon>
        <taxon>Hyphomicrobiales</taxon>
        <taxon>Methylocystaceae</taxon>
        <taxon>Methylocystis</taxon>
    </lineage>
</organism>
<dbReference type="GO" id="GO:0071555">
    <property type="term" value="P:cell wall organization"/>
    <property type="evidence" value="ECO:0007669"/>
    <property type="project" value="UniProtKB-KW"/>
</dbReference>
<dbReference type="STRING" id="655015.B1812_19835"/>
<dbReference type="SUPFAM" id="SSF56601">
    <property type="entry name" value="beta-lactamase/transpeptidase-like"/>
    <property type="match status" value="1"/>
</dbReference>
<dbReference type="EMBL" id="CP019948">
    <property type="protein sequence ID" value="ARN82955.1"/>
    <property type="molecule type" value="Genomic_DNA"/>
</dbReference>
<feature type="compositionally biased region" description="Low complexity" evidence="10">
    <location>
        <begin position="368"/>
        <end position="384"/>
    </location>
</feature>
<dbReference type="InterPro" id="IPR001967">
    <property type="entry name" value="Peptidase_S11_N"/>
</dbReference>
<evidence type="ECO:0000313" key="12">
    <source>
        <dbReference type="EMBL" id="ARN82955.1"/>
    </source>
</evidence>
<dbReference type="GO" id="GO:0042834">
    <property type="term" value="F:peptidoglycan binding"/>
    <property type="evidence" value="ECO:0007669"/>
    <property type="project" value="InterPro"/>
</dbReference>
<dbReference type="Gene3D" id="3.30.70.1070">
    <property type="entry name" value="Sporulation related repeat"/>
    <property type="match status" value="1"/>
</dbReference>
<dbReference type="PRINTS" id="PR00725">
    <property type="entry name" value="DADACBPTASE1"/>
</dbReference>
<comment type="similarity">
    <text evidence="1 9">Belongs to the peptidase S11 family.</text>
</comment>
<proteinExistence type="inferred from homology"/>
<feature type="active site" description="Proton acceptor" evidence="7">
    <location>
        <position position="122"/>
    </location>
</feature>
<evidence type="ECO:0000256" key="1">
    <source>
        <dbReference type="ARBA" id="ARBA00007164"/>
    </source>
</evidence>
<feature type="compositionally biased region" description="Low complexity" evidence="10">
    <location>
        <begin position="434"/>
        <end position="446"/>
    </location>
</feature>
<keyword evidence="6" id="KW-0961">Cell wall biogenesis/degradation</keyword>
<keyword evidence="5" id="KW-0573">Peptidoglycan synthesis</keyword>
<evidence type="ECO:0000256" key="8">
    <source>
        <dbReference type="PIRSR" id="PIRSR618044-2"/>
    </source>
</evidence>
<dbReference type="InterPro" id="IPR036680">
    <property type="entry name" value="SPOR-like_sf"/>
</dbReference>
<feature type="active site" evidence="7">
    <location>
        <position position="179"/>
    </location>
</feature>
<reference evidence="12 13" key="1">
    <citation type="submission" date="2017-02" db="EMBL/GenBank/DDBJ databases">
        <authorList>
            <person name="Peterson S.W."/>
        </authorList>
    </citation>
    <scope>NUCLEOTIDE SEQUENCE [LARGE SCALE GENOMIC DNA]</scope>
    <source>
        <strain evidence="12 13">S285</strain>
    </source>
</reference>
<evidence type="ECO:0000256" key="4">
    <source>
        <dbReference type="ARBA" id="ARBA00022960"/>
    </source>
</evidence>
<dbReference type="AlphaFoldDB" id="A0A1W6MZE6"/>
<feature type="region of interest" description="Disordered" evidence="10">
    <location>
        <begin position="330"/>
        <end position="481"/>
    </location>
</feature>
<dbReference type="GO" id="GO:0009252">
    <property type="term" value="P:peptidoglycan biosynthetic process"/>
    <property type="evidence" value="ECO:0007669"/>
    <property type="project" value="UniProtKB-KW"/>
</dbReference>
<keyword evidence="4" id="KW-0133">Cell shape</keyword>
<dbReference type="Proteomes" id="UP000193978">
    <property type="component" value="Chromosome"/>
</dbReference>
<dbReference type="Gene3D" id="3.40.710.10">
    <property type="entry name" value="DD-peptidase/beta-lactamase superfamily"/>
    <property type="match status" value="1"/>
</dbReference>
<name>A0A1W6MZE6_9HYPH</name>
<dbReference type="InterPro" id="IPR007730">
    <property type="entry name" value="SPOR-like_dom"/>
</dbReference>
<keyword evidence="3" id="KW-0378">Hydrolase</keyword>
<dbReference type="Pfam" id="PF05036">
    <property type="entry name" value="SPOR"/>
    <property type="match status" value="1"/>
</dbReference>
<gene>
    <name evidence="12" type="ORF">B1812_19835</name>
</gene>
<evidence type="ECO:0000259" key="11">
    <source>
        <dbReference type="PROSITE" id="PS51724"/>
    </source>
</evidence>
<dbReference type="PANTHER" id="PTHR21581">
    <property type="entry name" value="D-ALANYL-D-ALANINE CARBOXYPEPTIDASE"/>
    <property type="match status" value="1"/>
</dbReference>
<evidence type="ECO:0000256" key="7">
    <source>
        <dbReference type="PIRSR" id="PIRSR618044-1"/>
    </source>
</evidence>
<feature type="compositionally biased region" description="Basic and acidic residues" evidence="10">
    <location>
        <begin position="462"/>
        <end position="476"/>
    </location>
</feature>
<evidence type="ECO:0000256" key="6">
    <source>
        <dbReference type="ARBA" id="ARBA00023316"/>
    </source>
</evidence>
<keyword evidence="2" id="KW-0732">Signal</keyword>
<dbReference type="Pfam" id="PF00768">
    <property type="entry name" value="Peptidase_S11"/>
    <property type="match status" value="1"/>
</dbReference>
<dbReference type="InterPro" id="IPR012338">
    <property type="entry name" value="Beta-lactam/transpept-like"/>
</dbReference>
<sequence length="559" mass="59386">MMTFGVLRSVKPSIMLRFILIFSALTLTIFSDAAQARGWRHHYGHAAYGRQRLALRVAHGRPLRPAFYGHGGRVFHASSHGGSGERFLSPPGFAAIVVDANSGQTLFSQKEDQQRHPASITKVMTLYLLFEQLEKGRLSLHSPLRISQHAAAQAPCKLNLDPGETIEVEDAIKAVVTKSANDIAVAIAEAIGGDEERFAEMMTAKAHSLGMRDTHFANASGLPNPAQITTAHDLAVLGRAVQEHFPKYYRYFSTHAFAYNGEVMRNHNHLLDRVEGMDGIKTGYTNASGFNLLTSVRRGGRHIVAVVLGGRSAGARDAYMASLIHRHIGDGETHKTAQPIPEDSEDGVDAPAATASIPPQPAHDASMAYAKASAGEGEESAPGAVRSVAQKVPPAATEDAAPPKVRPAFVSGGQKRPVAETGGQTHALGGSTTGGSTTASAGAKSALRVAAAPTTPSAIKQSESDKPHGPKAESSRPAHPGWMIQLGATDELEKARELLARARSEAHSVPASAKAFTEKVRKGSETLYRARFAGLGEDSAAQACRELKRSGFSCFATKN</sequence>
<feature type="active site" description="Acyl-ester intermediate" evidence="7">
    <location>
        <position position="119"/>
    </location>
</feature>
<feature type="binding site" evidence="8">
    <location>
        <position position="281"/>
    </location>
    <ligand>
        <name>substrate</name>
    </ligand>
</feature>
<evidence type="ECO:0000256" key="3">
    <source>
        <dbReference type="ARBA" id="ARBA00022801"/>
    </source>
</evidence>
<dbReference type="KEGG" id="mbry:B1812_19835"/>
<dbReference type="InterPro" id="IPR018044">
    <property type="entry name" value="Peptidase_S11"/>
</dbReference>
<evidence type="ECO:0000256" key="2">
    <source>
        <dbReference type="ARBA" id="ARBA00022729"/>
    </source>
</evidence>
<evidence type="ECO:0000256" key="9">
    <source>
        <dbReference type="RuleBase" id="RU004016"/>
    </source>
</evidence>
<evidence type="ECO:0000313" key="13">
    <source>
        <dbReference type="Proteomes" id="UP000193978"/>
    </source>
</evidence>
<evidence type="ECO:0000256" key="5">
    <source>
        <dbReference type="ARBA" id="ARBA00022984"/>
    </source>
</evidence>
<keyword evidence="13" id="KW-1185">Reference proteome</keyword>
<protein>
    <recommendedName>
        <fullName evidence="11">SPOR domain-containing protein</fullName>
    </recommendedName>
</protein>
<accession>A0A1W6MZE6</accession>
<feature type="domain" description="SPOR" evidence="11">
    <location>
        <begin position="476"/>
        <end position="559"/>
    </location>
</feature>
<dbReference type="GO" id="GO:0006508">
    <property type="term" value="P:proteolysis"/>
    <property type="evidence" value="ECO:0007669"/>
    <property type="project" value="InterPro"/>
</dbReference>